<comment type="caution">
    <text evidence="1">The sequence shown here is derived from an EMBL/GenBank/DDBJ whole genome shotgun (WGS) entry which is preliminary data.</text>
</comment>
<sequence>MKAITEGGRKQKKPDLFYPAFHLLSRFVVELILKLFGIWEQIWRITYDSSVGKLYLHGITITGGIFLQ</sequence>
<dbReference type="EMBL" id="JYDJ01000008">
    <property type="protein sequence ID" value="KRX50218.1"/>
    <property type="molecule type" value="Genomic_DNA"/>
</dbReference>
<accession>A0A0V0UG53</accession>
<dbReference type="Proteomes" id="UP000055048">
    <property type="component" value="Unassembled WGS sequence"/>
</dbReference>
<dbReference type="AlphaFoldDB" id="A0A0V0UG53"/>
<evidence type="ECO:0000313" key="2">
    <source>
        <dbReference type="Proteomes" id="UP000055048"/>
    </source>
</evidence>
<organism evidence="1 2">
    <name type="scientific">Trichinella murrelli</name>
    <dbReference type="NCBI Taxonomy" id="144512"/>
    <lineage>
        <taxon>Eukaryota</taxon>
        <taxon>Metazoa</taxon>
        <taxon>Ecdysozoa</taxon>
        <taxon>Nematoda</taxon>
        <taxon>Enoplea</taxon>
        <taxon>Dorylaimia</taxon>
        <taxon>Trichinellida</taxon>
        <taxon>Trichinellidae</taxon>
        <taxon>Trichinella</taxon>
    </lineage>
</organism>
<proteinExistence type="predicted"/>
<evidence type="ECO:0000313" key="1">
    <source>
        <dbReference type="EMBL" id="KRX50218.1"/>
    </source>
</evidence>
<keyword evidence="2" id="KW-1185">Reference proteome</keyword>
<protein>
    <submittedName>
        <fullName evidence="1">Uncharacterized protein</fullName>
    </submittedName>
</protein>
<gene>
    <name evidence="1" type="ORF">T05_3740</name>
</gene>
<name>A0A0V0UG53_9BILA</name>
<reference evidence="1 2" key="1">
    <citation type="submission" date="2015-01" db="EMBL/GenBank/DDBJ databases">
        <title>Evolution of Trichinella species and genotypes.</title>
        <authorList>
            <person name="Korhonen P.K."/>
            <person name="Edoardo P."/>
            <person name="Giuseppe L.R."/>
            <person name="Gasser R.B."/>
        </authorList>
    </citation>
    <scope>NUCLEOTIDE SEQUENCE [LARGE SCALE GENOMIC DNA]</scope>
    <source>
        <strain evidence="1">ISS417</strain>
    </source>
</reference>